<dbReference type="EMBL" id="HAED01016483">
    <property type="protein sequence ID" value="SBR02928.1"/>
    <property type="molecule type" value="Transcribed_RNA"/>
</dbReference>
<reference evidence="1" key="2">
    <citation type="submission" date="2016-06" db="EMBL/GenBank/DDBJ databases">
        <title>The genome of a short-lived fish provides insights into sex chromosome evolution and the genetic control of aging.</title>
        <authorList>
            <person name="Reichwald K."/>
            <person name="Felder M."/>
            <person name="Petzold A."/>
            <person name="Koch P."/>
            <person name="Groth M."/>
            <person name="Platzer M."/>
        </authorList>
    </citation>
    <scope>NUCLEOTIDE SEQUENCE</scope>
    <source>
        <tissue evidence="1">Brain</tissue>
    </source>
</reference>
<proteinExistence type="predicted"/>
<gene>
    <name evidence="1" type="primary">NCBP1</name>
</gene>
<reference evidence="1" key="1">
    <citation type="submission" date="2016-05" db="EMBL/GenBank/DDBJ databases">
        <authorList>
            <person name="Lavstsen T."/>
            <person name="Jespersen J.S."/>
        </authorList>
    </citation>
    <scope>NUCLEOTIDE SEQUENCE</scope>
    <source>
        <tissue evidence="1">Brain</tissue>
    </source>
</reference>
<evidence type="ECO:0000313" key="1">
    <source>
        <dbReference type="EMBL" id="SBR02928.1"/>
    </source>
</evidence>
<accession>A0A1A8J2I2</accession>
<organism evidence="1">
    <name type="scientific">Nothobranchius kuhntae</name>
    <name type="common">Beira killifish</name>
    <dbReference type="NCBI Taxonomy" id="321403"/>
    <lineage>
        <taxon>Eukaryota</taxon>
        <taxon>Metazoa</taxon>
        <taxon>Chordata</taxon>
        <taxon>Craniata</taxon>
        <taxon>Vertebrata</taxon>
        <taxon>Euteleostomi</taxon>
        <taxon>Actinopterygii</taxon>
        <taxon>Neopterygii</taxon>
        <taxon>Teleostei</taxon>
        <taxon>Neoteleostei</taxon>
        <taxon>Acanthomorphata</taxon>
        <taxon>Ovalentaria</taxon>
        <taxon>Atherinomorphae</taxon>
        <taxon>Cyprinodontiformes</taxon>
        <taxon>Nothobranchiidae</taxon>
        <taxon>Nothobranchius</taxon>
    </lineage>
</organism>
<name>A0A1A8J2I2_NOTKU</name>
<protein>
    <submittedName>
        <fullName evidence="1">Nuclear cap binding protein subunit 1, 80kDa</fullName>
    </submittedName>
</protein>
<dbReference type="AlphaFoldDB" id="A0A1A8J2I2"/>
<feature type="non-terminal residue" evidence="1">
    <location>
        <position position="1"/>
    </location>
</feature>
<sequence length="65" mass="6966">CVCVCVYSKVNVCFAEGLNSLSSFLFNFLTLMKNACFSVCVCVSAPPTATQQCVSPPGVTSWHLI</sequence>